<dbReference type="InterPro" id="IPR011304">
    <property type="entry name" value="L-lactate_DH"/>
</dbReference>
<dbReference type="InterPro" id="IPR001236">
    <property type="entry name" value="Lactate/malate_DH_N"/>
</dbReference>
<dbReference type="PRINTS" id="PR00086">
    <property type="entry name" value="LLDHDRGNASE"/>
</dbReference>
<sequence length="709" mass="76365">MVNTKEALLSMISQPAEDSGSKVTVVGVGQVGMACAFSILSQGVSSEVVLVDVVADKLKGEMMDLQHGALFLKNAKIVADTDYAVTAGSKLCIITAGVRQKEGESRLDLVQRNTDVLKHIVPKLVQYSPDTILLVVSNPVDILTYVAWKLSGLPKNRVIGSGTNLDTSRFRFLISQKLGVAPSSVHGWIIGEHGDSSGMFPIISSPCQVLIALHWVAVAIWSGVNVAGVRLREINAAVGTESDPENWKDIHKQVIMSAYDVIKLKGYTSWAIGLSVASLASSILRNSNNVHAVSTYVKGLHQVEQDVFLSVPAVLGENGISLIVKQRLTPEENQSLLKSASVMAEVQEGLKQSAALVKTSKVSQLVQRTFATENCSKMGTKDLLMNIISETCDTNIDKVTVVGTGDVGMACVFSILAQGVSSDVAMVDLNENKMMGELMDLEHGRLFLNAKISAGKGNDYSVTAGSKVCVITAGVRQKEGESRLDLVQRNTDVLKAIVPNLVKYSPDTILIVVSNPADILTYVTWKLSGLPKHRVLGSGTNLDSSRFRLFISQRLGVAPESVHGWILGEHGDSSVAVWSGVNVGGVRLKELNPAIGTDNDPENWKSIHKQVVDAAYEVIKLKGFTNWAIGLSVASITKSILRNSNKILPVSTYIKGMCGIEHEVFLSMPCTLGRNGITSIIDPHLAEEERCYMKFSAAKMVETASGIKF</sequence>
<dbReference type="Gene3D" id="3.90.110.10">
    <property type="entry name" value="Lactate dehydrogenase/glycoside hydrolase, family 4, C-terminal"/>
    <property type="match status" value="2"/>
</dbReference>
<dbReference type="Pfam" id="PF00056">
    <property type="entry name" value="Ldh_1_N"/>
    <property type="match status" value="2"/>
</dbReference>
<accession>U4UB23</accession>
<dbReference type="GO" id="GO:0005737">
    <property type="term" value="C:cytoplasm"/>
    <property type="evidence" value="ECO:0007669"/>
    <property type="project" value="InterPro"/>
</dbReference>
<dbReference type="AlphaFoldDB" id="U4UB23"/>
<evidence type="ECO:0000259" key="8">
    <source>
        <dbReference type="Pfam" id="PF00056"/>
    </source>
</evidence>
<dbReference type="EC" id="1.1.1.27" evidence="3 7"/>
<evidence type="ECO:0000256" key="4">
    <source>
        <dbReference type="ARBA" id="ARBA00023002"/>
    </source>
</evidence>
<dbReference type="PANTHER" id="PTHR43128">
    <property type="entry name" value="L-2-HYDROXYCARBOXYLATE DEHYDROGENASE (NAD(P)(+))"/>
    <property type="match status" value="1"/>
</dbReference>
<dbReference type="UniPathway" id="UPA00554">
    <property type="reaction ID" value="UER00611"/>
</dbReference>
<proteinExistence type="inferred from homology"/>
<dbReference type="FunFam" id="3.40.50.720:FF:000018">
    <property type="entry name" value="Malate dehydrogenase"/>
    <property type="match status" value="2"/>
</dbReference>
<comment type="similarity">
    <text evidence="2">Belongs to the LDH/MDH superfamily. LDH family.</text>
</comment>
<evidence type="ECO:0000256" key="3">
    <source>
        <dbReference type="ARBA" id="ARBA00012967"/>
    </source>
</evidence>
<dbReference type="HAMAP" id="MF_00488">
    <property type="entry name" value="Lactate_dehydrog"/>
    <property type="match status" value="1"/>
</dbReference>
<evidence type="ECO:0000313" key="11">
    <source>
        <dbReference type="Proteomes" id="UP000030742"/>
    </source>
</evidence>
<name>U4UB23_DENPD</name>
<dbReference type="InterPro" id="IPR001557">
    <property type="entry name" value="L-lactate/malate_DH"/>
</dbReference>
<protein>
    <recommendedName>
        <fullName evidence="3 7">L-lactate dehydrogenase</fullName>
        <ecNumber evidence="3 7">1.1.1.27</ecNumber>
    </recommendedName>
</protein>
<dbReference type="GO" id="GO:0006089">
    <property type="term" value="P:lactate metabolic process"/>
    <property type="evidence" value="ECO:0007669"/>
    <property type="project" value="TreeGrafter"/>
</dbReference>
<dbReference type="NCBIfam" id="NF000824">
    <property type="entry name" value="PRK00066.1"/>
    <property type="match status" value="1"/>
</dbReference>
<dbReference type="Gene3D" id="3.40.50.720">
    <property type="entry name" value="NAD(P)-binding Rossmann-like Domain"/>
    <property type="match status" value="2"/>
</dbReference>
<feature type="domain" description="Lactate/malate dehydrogenase N-terminal" evidence="8">
    <location>
        <begin position="398"/>
        <end position="537"/>
    </location>
</feature>
<dbReference type="STRING" id="77166.U4UB23"/>
<dbReference type="InterPro" id="IPR015955">
    <property type="entry name" value="Lactate_DH/Glyco_Ohase_4_C"/>
</dbReference>
<feature type="domain" description="Lactate/malate dehydrogenase C-terminal" evidence="9">
    <location>
        <begin position="163"/>
        <end position="197"/>
    </location>
</feature>
<dbReference type="OrthoDB" id="5405561at2759"/>
<dbReference type="PROSITE" id="PS51257">
    <property type="entry name" value="PROKAR_LIPOPROTEIN"/>
    <property type="match status" value="1"/>
</dbReference>
<dbReference type="NCBIfam" id="TIGR01771">
    <property type="entry name" value="L-LDH-NAD"/>
    <property type="match status" value="1"/>
</dbReference>
<keyword evidence="4 7" id="KW-0560">Oxidoreductase</keyword>
<dbReference type="PROSITE" id="PS00064">
    <property type="entry name" value="L_LDH"/>
    <property type="match status" value="2"/>
</dbReference>
<feature type="domain" description="Lactate/malate dehydrogenase N-terminal" evidence="8">
    <location>
        <begin position="22"/>
        <end position="160"/>
    </location>
</feature>
<dbReference type="InterPro" id="IPR022383">
    <property type="entry name" value="Lactate/malate_DH_C"/>
</dbReference>
<dbReference type="EMBL" id="KB632170">
    <property type="protein sequence ID" value="ERL89513.1"/>
    <property type="molecule type" value="Genomic_DNA"/>
</dbReference>
<feature type="domain" description="Lactate/malate dehydrogenase C-terminal" evidence="9">
    <location>
        <begin position="540"/>
        <end position="700"/>
    </location>
</feature>
<comment type="pathway">
    <text evidence="1 7">Fermentation; pyruvate fermentation to lactate; (S)-lactate from pyruvate: step 1/1.</text>
</comment>
<dbReference type="InterPro" id="IPR018177">
    <property type="entry name" value="L-lactate_DH_AS"/>
</dbReference>
<organism evidence="10 11">
    <name type="scientific">Dendroctonus ponderosae</name>
    <name type="common">Mountain pine beetle</name>
    <dbReference type="NCBI Taxonomy" id="77166"/>
    <lineage>
        <taxon>Eukaryota</taxon>
        <taxon>Metazoa</taxon>
        <taxon>Ecdysozoa</taxon>
        <taxon>Arthropoda</taxon>
        <taxon>Hexapoda</taxon>
        <taxon>Insecta</taxon>
        <taxon>Pterygota</taxon>
        <taxon>Neoptera</taxon>
        <taxon>Endopterygota</taxon>
        <taxon>Coleoptera</taxon>
        <taxon>Polyphaga</taxon>
        <taxon>Cucujiformia</taxon>
        <taxon>Curculionidae</taxon>
        <taxon>Scolytinae</taxon>
        <taxon>Dendroctonus</taxon>
    </lineage>
</organism>
<dbReference type="SUPFAM" id="SSF56327">
    <property type="entry name" value="LDH C-terminal domain-like"/>
    <property type="match status" value="2"/>
</dbReference>
<evidence type="ECO:0000313" key="10">
    <source>
        <dbReference type="EMBL" id="ERL89513.1"/>
    </source>
</evidence>
<feature type="domain" description="Lactate/malate dehydrogenase C-terminal" evidence="9">
    <location>
        <begin position="218"/>
        <end position="345"/>
    </location>
</feature>
<evidence type="ECO:0000259" key="9">
    <source>
        <dbReference type="Pfam" id="PF02866"/>
    </source>
</evidence>
<dbReference type="Pfam" id="PF02866">
    <property type="entry name" value="Ldh_1_C"/>
    <property type="match status" value="3"/>
</dbReference>
<dbReference type="PANTHER" id="PTHR43128:SF16">
    <property type="entry name" value="L-LACTATE DEHYDROGENASE"/>
    <property type="match status" value="1"/>
</dbReference>
<dbReference type="GO" id="GO:0004459">
    <property type="term" value="F:L-lactate dehydrogenase (NAD+) activity"/>
    <property type="evidence" value="ECO:0007669"/>
    <property type="project" value="UniProtKB-EC"/>
</dbReference>
<gene>
    <name evidence="10" type="ORF">D910_06879</name>
</gene>
<evidence type="ECO:0000256" key="6">
    <source>
        <dbReference type="ARBA" id="ARBA00049258"/>
    </source>
</evidence>
<reference evidence="10 11" key="1">
    <citation type="journal article" date="2013" name="Genome Biol.">
        <title>Draft genome of the mountain pine beetle, Dendroctonus ponderosae Hopkins, a major forest pest.</title>
        <authorList>
            <person name="Keeling C.I."/>
            <person name="Yuen M.M."/>
            <person name="Liao N.Y."/>
            <person name="Docking T.R."/>
            <person name="Chan S.K."/>
            <person name="Taylor G.A."/>
            <person name="Palmquist D.L."/>
            <person name="Jackman S.D."/>
            <person name="Nguyen A."/>
            <person name="Li M."/>
            <person name="Henderson H."/>
            <person name="Janes J.K."/>
            <person name="Zhao Y."/>
            <person name="Pandoh P."/>
            <person name="Moore R."/>
            <person name="Sperling F.A."/>
            <person name="Huber D.P."/>
            <person name="Birol I."/>
            <person name="Jones S.J."/>
            <person name="Bohlmann J."/>
        </authorList>
    </citation>
    <scope>NUCLEOTIDE SEQUENCE</scope>
</reference>
<evidence type="ECO:0000256" key="1">
    <source>
        <dbReference type="ARBA" id="ARBA00004843"/>
    </source>
</evidence>
<comment type="catalytic activity">
    <reaction evidence="6 7">
        <text>(S)-lactate + NAD(+) = pyruvate + NADH + H(+)</text>
        <dbReference type="Rhea" id="RHEA:23444"/>
        <dbReference type="ChEBI" id="CHEBI:15361"/>
        <dbReference type="ChEBI" id="CHEBI:15378"/>
        <dbReference type="ChEBI" id="CHEBI:16651"/>
        <dbReference type="ChEBI" id="CHEBI:57540"/>
        <dbReference type="ChEBI" id="CHEBI:57945"/>
        <dbReference type="EC" id="1.1.1.27"/>
    </reaction>
</comment>
<keyword evidence="5 7" id="KW-0520">NAD</keyword>
<dbReference type="InterPro" id="IPR036291">
    <property type="entry name" value="NAD(P)-bd_dom_sf"/>
</dbReference>
<evidence type="ECO:0000256" key="7">
    <source>
        <dbReference type="RuleBase" id="RU000496"/>
    </source>
</evidence>
<dbReference type="SUPFAM" id="SSF51735">
    <property type="entry name" value="NAD(P)-binding Rossmann-fold domains"/>
    <property type="match status" value="2"/>
</dbReference>
<dbReference type="CDD" id="cd05293">
    <property type="entry name" value="LDH_1"/>
    <property type="match status" value="2"/>
</dbReference>
<evidence type="ECO:0000256" key="2">
    <source>
        <dbReference type="ARBA" id="ARBA00006054"/>
    </source>
</evidence>
<evidence type="ECO:0000256" key="5">
    <source>
        <dbReference type="ARBA" id="ARBA00023027"/>
    </source>
</evidence>
<dbReference type="Proteomes" id="UP000030742">
    <property type="component" value="Unassembled WGS sequence"/>
</dbReference>